<gene>
    <name evidence="1" type="primary">hflK</name>
    <name evidence="1" type="ORF">AB4Y32_12815</name>
</gene>
<organism evidence="1 2">
    <name type="scientific">Paraburkholderia phymatum</name>
    <dbReference type="NCBI Taxonomy" id="148447"/>
    <lineage>
        <taxon>Bacteria</taxon>
        <taxon>Pseudomonadati</taxon>
        <taxon>Pseudomonadota</taxon>
        <taxon>Betaproteobacteria</taxon>
        <taxon>Burkholderiales</taxon>
        <taxon>Burkholderiaceae</taxon>
        <taxon>Paraburkholderia</taxon>
    </lineage>
</organism>
<dbReference type="EMBL" id="JBFRCH010000005">
    <property type="protein sequence ID" value="MEX3932671.1"/>
    <property type="molecule type" value="Genomic_DNA"/>
</dbReference>
<evidence type="ECO:0000313" key="1">
    <source>
        <dbReference type="EMBL" id="MEX3932671.1"/>
    </source>
</evidence>
<dbReference type="Proteomes" id="UP001558850">
    <property type="component" value="Unassembled WGS sequence"/>
</dbReference>
<name>A0ACC6TZ23_9BURK</name>
<keyword evidence="2" id="KW-1185">Reference proteome</keyword>
<protein>
    <submittedName>
        <fullName evidence="1">FtsH protease activity modulator HflK</fullName>
    </submittedName>
</protein>
<keyword evidence="1" id="KW-0645">Protease</keyword>
<proteinExistence type="predicted"/>
<accession>A0ACC6TZ23</accession>
<reference evidence="1" key="1">
    <citation type="submission" date="2024-07" db="EMBL/GenBank/DDBJ databases">
        <title>A survey of Mimosa microsymbionts across Brazilian biomes reveals a high diversity of Paraburkholderia nodulating endemic species, but also that Cupriavidus is common as a symbiont of widespread species.</title>
        <authorList>
            <person name="Rouws L."/>
            <person name="Barauna A."/>
            <person name="Beukes C."/>
            <person name="Rouws J.R.C."/>
            <person name="De Faria S.M."/>
            <person name="Gross E."/>
            <person name="Bueno Dos Reis Junior F."/>
            <person name="Simon M.F."/>
            <person name="Maluk M."/>
            <person name="Odee D.W."/>
            <person name="Kenicer G."/>
            <person name="Young J.P.W."/>
            <person name="Reis V.M."/>
            <person name="Zilli J."/>
            <person name="James E.K."/>
        </authorList>
    </citation>
    <scope>NUCLEOTIDE SEQUENCE</scope>
    <source>
        <strain evidence="1">EG181B</strain>
    </source>
</reference>
<sequence>MNDYNERSIWLRLRAILSLNDPRWGRGDSNGDRQRLNDSKRPPNGKESEGPPDLDEMWRDFNRRLSRMFGRKGGGGDRRPDNGRGARIGVGIIIGVLIAIYLGSGVFVVQDGQEAVVLRFGQLRGTAAQGVHWRLPYPFESHEVVNVGQVRSVEIGRNNVVRLANVKDASMLTHDTDIVDVRFAVQYQIRKPTDYLFRSADPDLSVMQAAQAAVRRIVGSRSTNDILSQDREAIRAQLTEAIQHSLDEYRTGLAVTGVTIQGVQAPDQVQAAFDDAAKAHQDRERAKRDAQAYASDLLPRAQAEATRMIDEAKTYSDRVVAQAQGDAERFKEVYAQYSKAPAVIRERMYLETMQQIYSNTTKVFVDSKSGSNVLYLPLDKLVEQTRQRAAEAAAAAAAGPASGAQAAPSAVNAPGASNPSNAQPATQGGNPPTIVTPPAAPVSSASQAAAASDAFRSRDSFRSRGREDDLQ</sequence>
<evidence type="ECO:0000313" key="2">
    <source>
        <dbReference type="Proteomes" id="UP001558850"/>
    </source>
</evidence>
<comment type="caution">
    <text evidence="1">The sequence shown here is derived from an EMBL/GenBank/DDBJ whole genome shotgun (WGS) entry which is preliminary data.</text>
</comment>
<keyword evidence="1" id="KW-0378">Hydrolase</keyword>